<feature type="transmembrane region" description="Helical" evidence="1">
    <location>
        <begin position="35"/>
        <end position="56"/>
    </location>
</feature>
<proteinExistence type="predicted"/>
<reference evidence="2 3" key="1">
    <citation type="journal article" date="2020" name="Front. Microbiol.">
        <title>Single-cell genomics of novel Actinobacteria with the Wood-Ljungdahl pathway discovered in a serpentinizing system.</title>
        <authorList>
            <person name="Merino N."/>
            <person name="Kawai M."/>
            <person name="Boyd E.S."/>
            <person name="Colman D.R."/>
            <person name="McGlynn S.E."/>
            <person name="Nealson K.H."/>
            <person name="Kurokawa K."/>
            <person name="Hongoh Y."/>
        </authorList>
    </citation>
    <scope>NUCLEOTIDE SEQUENCE [LARGE SCALE GENOMIC DNA]</scope>
    <source>
        <strain evidence="2 3">S33</strain>
    </source>
</reference>
<feature type="transmembrane region" description="Helical" evidence="1">
    <location>
        <begin position="163"/>
        <end position="183"/>
    </location>
</feature>
<gene>
    <name evidence="2" type="ORF">HKBW3S33_01195</name>
</gene>
<feature type="transmembrane region" description="Helical" evidence="1">
    <location>
        <begin position="106"/>
        <end position="131"/>
    </location>
</feature>
<protein>
    <recommendedName>
        <fullName evidence="4">Spermidine synthase</fullName>
    </recommendedName>
</protein>
<sequence>MTLLYLAIFLVSVATLSFQIVLTRVFSLAQGYHFAFMVVSIALLGFGVSGTILSLFGSLVRDLTPKRLSYLAFLFSLGCLGGYVLVNYTPFDSYQIAWDRRQVVFLVIYYLSLLVPFLFSGLISGATISAYPDKVSRIYFYSLSGSSVGSLSVILLIPWLGGAGVIVISALLGLAASFLLTLARTRGPAPDRSWKDFWDSFRNPEKMGGHEGSEKAGKFFPKGFWSTLPPFPLRVLIVGSALLLLFFLLRPPDFLQIRMSPYKSLSVISRYPDSRMVYSRWNPFSKVDVIDSDAIKSAPGLSLAYHDLPPKQMGITIDGDDLSPITRFEDERSAEFTRHMVTSVVYRLKERPRVLIIEPRGGLNLLQALSYRPDSIWVVESNPTIIELMEREYAEFSGDIYDRENVRVVNEIGRSYIRENN</sequence>
<keyword evidence="3" id="KW-1185">Reference proteome</keyword>
<keyword evidence="1" id="KW-0472">Membrane</keyword>
<keyword evidence="1" id="KW-0812">Transmembrane</keyword>
<organism evidence="2 3">
    <name type="scientific">Candidatus Hakubella thermalkaliphila</name>
    <dbReference type="NCBI Taxonomy" id="2754717"/>
    <lineage>
        <taxon>Bacteria</taxon>
        <taxon>Bacillati</taxon>
        <taxon>Actinomycetota</taxon>
        <taxon>Actinomycetota incertae sedis</taxon>
        <taxon>Candidatus Hakubellales</taxon>
        <taxon>Candidatus Hakubellaceae</taxon>
        <taxon>Candidatus Hakubella</taxon>
    </lineage>
</organism>
<dbReference type="EMBL" id="BLRY01000067">
    <property type="protein sequence ID" value="GFP27785.1"/>
    <property type="molecule type" value="Genomic_DNA"/>
</dbReference>
<feature type="transmembrane region" description="Helical" evidence="1">
    <location>
        <begin position="138"/>
        <end position="157"/>
    </location>
</feature>
<evidence type="ECO:0000313" key="2">
    <source>
        <dbReference type="EMBL" id="GFP27785.1"/>
    </source>
</evidence>
<keyword evidence="1" id="KW-1133">Transmembrane helix</keyword>
<dbReference type="RefSeq" id="WP_176233477.1">
    <property type="nucleotide sequence ID" value="NZ_BLRY01000067.1"/>
</dbReference>
<evidence type="ECO:0000256" key="1">
    <source>
        <dbReference type="SAM" id="Phobius"/>
    </source>
</evidence>
<evidence type="ECO:0000313" key="3">
    <source>
        <dbReference type="Proteomes" id="UP000591948"/>
    </source>
</evidence>
<feature type="transmembrane region" description="Helical" evidence="1">
    <location>
        <begin position="68"/>
        <end position="86"/>
    </location>
</feature>
<feature type="transmembrane region" description="Helical" evidence="1">
    <location>
        <begin position="231"/>
        <end position="249"/>
    </location>
</feature>
<comment type="caution">
    <text evidence="2">The sequence shown here is derived from an EMBL/GenBank/DDBJ whole genome shotgun (WGS) entry which is preliminary data.</text>
</comment>
<dbReference type="InterPro" id="IPR029063">
    <property type="entry name" value="SAM-dependent_MTases_sf"/>
</dbReference>
<dbReference type="AlphaFoldDB" id="A0A6V8P581"/>
<accession>A0A6V8P581</accession>
<name>A0A6V8P581_9ACTN</name>
<evidence type="ECO:0008006" key="4">
    <source>
        <dbReference type="Google" id="ProtNLM"/>
    </source>
</evidence>
<dbReference type="Gene3D" id="3.40.50.150">
    <property type="entry name" value="Vaccinia Virus protein VP39"/>
    <property type="match status" value="1"/>
</dbReference>
<dbReference type="Proteomes" id="UP000591948">
    <property type="component" value="Unassembled WGS sequence"/>
</dbReference>